<dbReference type="Gene3D" id="1.10.260.40">
    <property type="entry name" value="lambda repressor-like DNA-binding domains"/>
    <property type="match status" value="1"/>
</dbReference>
<dbReference type="Pfam" id="PF13377">
    <property type="entry name" value="Peripla_BP_3"/>
    <property type="match status" value="1"/>
</dbReference>
<dbReference type="SUPFAM" id="SSF53822">
    <property type="entry name" value="Periplasmic binding protein-like I"/>
    <property type="match status" value="1"/>
</dbReference>
<dbReference type="PRINTS" id="PR00036">
    <property type="entry name" value="HTHLACI"/>
</dbReference>
<dbReference type="CDD" id="cd01392">
    <property type="entry name" value="HTH_LacI"/>
    <property type="match status" value="1"/>
</dbReference>
<evidence type="ECO:0000256" key="1">
    <source>
        <dbReference type="ARBA" id="ARBA00023015"/>
    </source>
</evidence>
<organism evidence="6 7">
    <name type="scientific">Hungatella hominis</name>
    <dbReference type="NCBI Taxonomy" id="2763050"/>
    <lineage>
        <taxon>Bacteria</taxon>
        <taxon>Bacillati</taxon>
        <taxon>Bacillota</taxon>
        <taxon>Clostridia</taxon>
        <taxon>Lachnospirales</taxon>
        <taxon>Lachnospiraceae</taxon>
        <taxon>Hungatella</taxon>
    </lineage>
</organism>
<dbReference type="InterPro" id="IPR010982">
    <property type="entry name" value="Lambda_DNA-bd_dom_sf"/>
</dbReference>
<dbReference type="Proteomes" id="UP000634672">
    <property type="component" value="Unassembled WGS sequence"/>
</dbReference>
<dbReference type="PROSITE" id="PS50932">
    <property type="entry name" value="HTH_LACI_2"/>
    <property type="match status" value="1"/>
</dbReference>
<evidence type="ECO:0000259" key="5">
    <source>
        <dbReference type="PROSITE" id="PS50943"/>
    </source>
</evidence>
<dbReference type="PANTHER" id="PTHR30146">
    <property type="entry name" value="LACI-RELATED TRANSCRIPTIONAL REPRESSOR"/>
    <property type="match status" value="1"/>
</dbReference>
<evidence type="ECO:0000256" key="2">
    <source>
        <dbReference type="ARBA" id="ARBA00023125"/>
    </source>
</evidence>
<comment type="caution">
    <text evidence="6">The sequence shown here is derived from an EMBL/GenBank/DDBJ whole genome shotgun (WGS) entry which is preliminary data.</text>
</comment>
<keyword evidence="7" id="KW-1185">Reference proteome</keyword>
<dbReference type="Gene3D" id="3.40.50.2300">
    <property type="match status" value="2"/>
</dbReference>
<feature type="domain" description="HTH cro/C1-type" evidence="5">
    <location>
        <begin position="16"/>
        <end position="53"/>
    </location>
</feature>
<sequence>MYNIFSAKYILRNGDKNMTLKDIAEKAGVSMMTVSNVINGKHSRVSAATIEKVNSIIKEYNYVPNLSARSLTVKSSHIIGVIVPLDDKEDSGTSVSYFDNPYVSSMIGVIERELRDNGYFVMIRAVRSQDDLSILMRNWNVDGAIFLYPRLGDRFEDSINAIVAETHLPVVLFDARTDNPEVINVCSDDRKGCYLSTRYLINRGHKKIAFVANYEGNPLLTDRFEGYRTAMEESGLGCDPDCIFSYSPSYEEGIAAGKAIAASALKITGLVTTADICAIGIMEGARLGGLRIPTDLSVIGYDNLAVSTYTTPKLTTISQNVIKKAETAMELLLEKLRTGHVEQPHVQLDVELVERQSTLSLL</sequence>
<name>A0ABR7HC33_9FIRM</name>
<dbReference type="InterPro" id="IPR000843">
    <property type="entry name" value="HTH_LacI"/>
</dbReference>
<dbReference type="PROSITE" id="PS50943">
    <property type="entry name" value="HTH_CROC1"/>
    <property type="match status" value="1"/>
</dbReference>
<dbReference type="GO" id="GO:0003677">
    <property type="term" value="F:DNA binding"/>
    <property type="evidence" value="ECO:0007669"/>
    <property type="project" value="UniProtKB-KW"/>
</dbReference>
<evidence type="ECO:0000313" key="7">
    <source>
        <dbReference type="Proteomes" id="UP000634672"/>
    </source>
</evidence>
<reference evidence="6 7" key="1">
    <citation type="submission" date="2020-08" db="EMBL/GenBank/DDBJ databases">
        <title>Genome public.</title>
        <authorList>
            <person name="Liu C."/>
            <person name="Sun Q."/>
        </authorList>
    </citation>
    <scope>NUCLEOTIDE SEQUENCE [LARGE SCALE GENOMIC DNA]</scope>
    <source>
        <strain evidence="6 7">NSJ-66</strain>
    </source>
</reference>
<dbReference type="InterPro" id="IPR046335">
    <property type="entry name" value="LacI/GalR-like_sensor"/>
</dbReference>
<dbReference type="RefSeq" id="WP_187023469.1">
    <property type="nucleotide sequence ID" value="NZ_JACOPB010000013.1"/>
</dbReference>
<dbReference type="EMBL" id="JACOPB010000013">
    <property type="protein sequence ID" value="MBC5710726.1"/>
    <property type="molecule type" value="Genomic_DNA"/>
</dbReference>
<evidence type="ECO:0000256" key="3">
    <source>
        <dbReference type="ARBA" id="ARBA00023163"/>
    </source>
</evidence>
<dbReference type="CDD" id="cd06267">
    <property type="entry name" value="PBP1_LacI_sugar_binding-like"/>
    <property type="match status" value="1"/>
</dbReference>
<keyword evidence="2 6" id="KW-0238">DNA-binding</keyword>
<dbReference type="InterPro" id="IPR028082">
    <property type="entry name" value="Peripla_BP_I"/>
</dbReference>
<dbReference type="PROSITE" id="PS00356">
    <property type="entry name" value="HTH_LACI_1"/>
    <property type="match status" value="1"/>
</dbReference>
<dbReference type="PANTHER" id="PTHR30146:SF24">
    <property type="entry name" value="XYLOSE OPERON REGULATORY PROTEIN"/>
    <property type="match status" value="1"/>
</dbReference>
<evidence type="ECO:0000259" key="4">
    <source>
        <dbReference type="PROSITE" id="PS50932"/>
    </source>
</evidence>
<accession>A0ABR7HC33</accession>
<feature type="domain" description="HTH lacI-type" evidence="4">
    <location>
        <begin position="18"/>
        <end position="73"/>
    </location>
</feature>
<keyword evidence="1" id="KW-0805">Transcription regulation</keyword>
<gene>
    <name evidence="6" type="ORF">H8S75_22570</name>
</gene>
<dbReference type="InterPro" id="IPR001387">
    <property type="entry name" value="Cro/C1-type_HTH"/>
</dbReference>
<proteinExistence type="predicted"/>
<keyword evidence="3" id="KW-0804">Transcription</keyword>
<evidence type="ECO:0000313" key="6">
    <source>
        <dbReference type="EMBL" id="MBC5710726.1"/>
    </source>
</evidence>
<protein>
    <submittedName>
        <fullName evidence="6">LacI family DNA-binding transcriptional regulator</fullName>
    </submittedName>
</protein>
<dbReference type="SUPFAM" id="SSF47413">
    <property type="entry name" value="lambda repressor-like DNA-binding domains"/>
    <property type="match status" value="1"/>
</dbReference>
<dbReference type="SMART" id="SM00354">
    <property type="entry name" value="HTH_LACI"/>
    <property type="match status" value="1"/>
</dbReference>
<dbReference type="Pfam" id="PF00356">
    <property type="entry name" value="LacI"/>
    <property type="match status" value="1"/>
</dbReference>